<proteinExistence type="inferred from homology"/>
<evidence type="ECO:0000256" key="1">
    <source>
        <dbReference type="ARBA" id="ARBA00009941"/>
    </source>
</evidence>
<dbReference type="GO" id="GO:0006624">
    <property type="term" value="P:vacuolar protein processing"/>
    <property type="evidence" value="ECO:0007669"/>
    <property type="project" value="TreeGrafter"/>
</dbReference>
<dbReference type="Gramene" id="TVU29021">
    <property type="protein sequence ID" value="TVU29021"/>
    <property type="gene ID" value="EJB05_20563"/>
</dbReference>
<evidence type="ECO:0000313" key="4">
    <source>
        <dbReference type="Proteomes" id="UP000324897"/>
    </source>
</evidence>
<dbReference type="EMBL" id="RWGY01000011">
    <property type="protein sequence ID" value="TVU29021.1"/>
    <property type="molecule type" value="Genomic_DNA"/>
</dbReference>
<feature type="non-terminal residue" evidence="3">
    <location>
        <position position="1"/>
    </location>
</feature>
<comment type="caution">
    <text evidence="3">The sequence shown here is derived from an EMBL/GenBank/DDBJ whole genome shotgun (WGS) entry which is preliminary data.</text>
</comment>
<gene>
    <name evidence="3" type="ORF">EJB05_20563</name>
</gene>
<feature type="region of interest" description="Disordered" evidence="2">
    <location>
        <begin position="58"/>
        <end position="96"/>
    </location>
</feature>
<dbReference type="AlphaFoldDB" id="A0A5J9V0E8"/>
<dbReference type="GO" id="GO:0051603">
    <property type="term" value="P:proteolysis involved in protein catabolic process"/>
    <property type="evidence" value="ECO:0007669"/>
    <property type="project" value="TreeGrafter"/>
</dbReference>
<accession>A0A5J9V0E8</accession>
<dbReference type="GO" id="GO:0004197">
    <property type="term" value="F:cysteine-type endopeptidase activity"/>
    <property type="evidence" value="ECO:0007669"/>
    <property type="project" value="TreeGrafter"/>
</dbReference>
<dbReference type="PANTHER" id="PTHR12000">
    <property type="entry name" value="HEMOGLOBINASE FAMILY MEMBER"/>
    <property type="match status" value="1"/>
</dbReference>
<dbReference type="OrthoDB" id="192611at2759"/>
<protein>
    <submittedName>
        <fullName evidence="3">Uncharacterized protein</fullName>
    </submittedName>
</protein>
<dbReference type="Gene3D" id="3.40.50.1460">
    <property type="match status" value="1"/>
</dbReference>
<sequence>MALAMHGGTAWRLLLPSAPTPRRSPPTQTHSFPPTAGSSSDGGAVVPRVAHGRPCCCRDGGAGRRGEGGVGPGDSYAGEKEPAAARGGVCLDEEEDDDGVGTRWAVLVAGSNGYGNYTHQVSGTVRGSRRGYMPCIPDTEKGRTKEENIVVFMYDDVANSALNPRPGVIINHPEGEDVYAGVPKDYTGSQVTAKNFYAVLLGNKTAVTGSSRKVIDSKPNDHIFIYYSDHGGPGVLGT</sequence>
<name>A0A5J9V0E8_9POAL</name>
<comment type="similarity">
    <text evidence="1">Belongs to the peptidase C13 family.</text>
</comment>
<dbReference type="InterPro" id="IPR001096">
    <property type="entry name" value="Peptidase_C13"/>
</dbReference>
<dbReference type="GO" id="GO:0005773">
    <property type="term" value="C:vacuole"/>
    <property type="evidence" value="ECO:0007669"/>
    <property type="project" value="GOC"/>
</dbReference>
<dbReference type="Proteomes" id="UP000324897">
    <property type="component" value="Chromosome 1"/>
</dbReference>
<dbReference type="PRINTS" id="PR00776">
    <property type="entry name" value="HEMOGLOBNASE"/>
</dbReference>
<evidence type="ECO:0000313" key="3">
    <source>
        <dbReference type="EMBL" id="TVU29021.1"/>
    </source>
</evidence>
<keyword evidence="4" id="KW-1185">Reference proteome</keyword>
<feature type="region of interest" description="Disordered" evidence="2">
    <location>
        <begin position="15"/>
        <end position="45"/>
    </location>
</feature>
<evidence type="ECO:0000256" key="2">
    <source>
        <dbReference type="SAM" id="MobiDB-lite"/>
    </source>
</evidence>
<dbReference type="Pfam" id="PF01650">
    <property type="entry name" value="Peptidase_C13"/>
    <property type="match status" value="1"/>
</dbReference>
<reference evidence="3 4" key="1">
    <citation type="journal article" date="2019" name="Sci. Rep.">
        <title>A high-quality genome of Eragrostis curvula grass provides insights into Poaceae evolution and supports new strategies to enhance forage quality.</title>
        <authorList>
            <person name="Carballo J."/>
            <person name="Santos B.A.C.M."/>
            <person name="Zappacosta D."/>
            <person name="Garbus I."/>
            <person name="Selva J.P."/>
            <person name="Gallo C.A."/>
            <person name="Diaz A."/>
            <person name="Albertini E."/>
            <person name="Caccamo M."/>
            <person name="Echenique V."/>
        </authorList>
    </citation>
    <scope>NUCLEOTIDE SEQUENCE [LARGE SCALE GENOMIC DNA]</scope>
    <source>
        <strain evidence="4">cv. Victoria</strain>
        <tissue evidence="3">Leaf</tissue>
    </source>
</reference>
<organism evidence="3 4">
    <name type="scientific">Eragrostis curvula</name>
    <name type="common">weeping love grass</name>
    <dbReference type="NCBI Taxonomy" id="38414"/>
    <lineage>
        <taxon>Eukaryota</taxon>
        <taxon>Viridiplantae</taxon>
        <taxon>Streptophyta</taxon>
        <taxon>Embryophyta</taxon>
        <taxon>Tracheophyta</taxon>
        <taxon>Spermatophyta</taxon>
        <taxon>Magnoliopsida</taxon>
        <taxon>Liliopsida</taxon>
        <taxon>Poales</taxon>
        <taxon>Poaceae</taxon>
        <taxon>PACMAD clade</taxon>
        <taxon>Chloridoideae</taxon>
        <taxon>Eragrostideae</taxon>
        <taxon>Eragrostidinae</taxon>
        <taxon>Eragrostis</taxon>
    </lineage>
</organism>
<dbReference type="PANTHER" id="PTHR12000:SF42">
    <property type="entry name" value="LEGUMAIN"/>
    <property type="match status" value="1"/>
</dbReference>